<organism evidence="2">
    <name type="scientific">Lotus japonicus</name>
    <name type="common">Lotus corniculatus var. japonicus</name>
    <dbReference type="NCBI Taxonomy" id="34305"/>
    <lineage>
        <taxon>Eukaryota</taxon>
        <taxon>Viridiplantae</taxon>
        <taxon>Streptophyta</taxon>
        <taxon>Embryophyta</taxon>
        <taxon>Tracheophyta</taxon>
        <taxon>Spermatophyta</taxon>
        <taxon>Magnoliopsida</taxon>
        <taxon>eudicotyledons</taxon>
        <taxon>Gunneridae</taxon>
        <taxon>Pentapetalae</taxon>
        <taxon>rosids</taxon>
        <taxon>fabids</taxon>
        <taxon>Fabales</taxon>
        <taxon>Fabaceae</taxon>
        <taxon>Papilionoideae</taxon>
        <taxon>50 kb inversion clade</taxon>
        <taxon>NPAAA clade</taxon>
        <taxon>Hologalegina</taxon>
        <taxon>robinioid clade</taxon>
        <taxon>Loteae</taxon>
        <taxon>Lotus</taxon>
    </lineage>
</organism>
<keyword evidence="1" id="KW-0812">Transmembrane</keyword>
<evidence type="ECO:0000256" key="1">
    <source>
        <dbReference type="SAM" id="Phobius"/>
    </source>
</evidence>
<dbReference type="AlphaFoldDB" id="I3S3N7"/>
<accession>I3S3N7</accession>
<evidence type="ECO:0000313" key="2">
    <source>
        <dbReference type="EMBL" id="AFK34879.1"/>
    </source>
</evidence>
<feature type="transmembrane region" description="Helical" evidence="1">
    <location>
        <begin position="21"/>
        <end position="43"/>
    </location>
</feature>
<keyword evidence="1" id="KW-0472">Membrane</keyword>
<reference evidence="2" key="1">
    <citation type="submission" date="2012-05" db="EMBL/GenBank/DDBJ databases">
        <authorList>
            <person name="Krishnakumar V."/>
            <person name="Cheung F."/>
            <person name="Xiao Y."/>
            <person name="Chan A."/>
            <person name="Moskal W.A."/>
            <person name="Town C.D."/>
        </authorList>
    </citation>
    <scope>NUCLEOTIDE SEQUENCE</scope>
</reference>
<keyword evidence="1" id="KW-1133">Transmembrane helix</keyword>
<protein>
    <submittedName>
        <fullName evidence="2">Uncharacterized protein</fullName>
    </submittedName>
</protein>
<name>I3S3N7_LOTJA</name>
<dbReference type="EMBL" id="BT135084">
    <property type="protein sequence ID" value="AFK34879.1"/>
    <property type="molecule type" value="mRNA"/>
</dbReference>
<proteinExistence type="evidence at transcript level"/>
<sequence length="96" mass="10646">MARKSSYYQLLAGLVGRMTSLALLISPLEGCASFWLWLLPLYISSSQGNREIPHICHGIGIQEGTRERNKSCLFVIPSVMRHGSSTVEGVVFVYLC</sequence>